<dbReference type="PANTHER" id="PTHR33744">
    <property type="entry name" value="CARBOHYDRATE DIACID REGULATOR"/>
    <property type="match status" value="1"/>
</dbReference>
<keyword evidence="4" id="KW-1185">Reference proteome</keyword>
<dbReference type="InterPro" id="IPR025736">
    <property type="entry name" value="PucR_C-HTH_dom"/>
</dbReference>
<dbReference type="SUPFAM" id="SSF55781">
    <property type="entry name" value="GAF domain-like"/>
    <property type="match status" value="1"/>
</dbReference>
<proteinExistence type="predicted"/>
<evidence type="ECO:0000313" key="4">
    <source>
        <dbReference type="Proteomes" id="UP000320443"/>
    </source>
</evidence>
<dbReference type="Pfam" id="PF13556">
    <property type="entry name" value="HTH_30"/>
    <property type="match status" value="1"/>
</dbReference>
<dbReference type="EMBL" id="VKDK01000003">
    <property type="protein sequence ID" value="TRX63443.1"/>
    <property type="molecule type" value="Genomic_DNA"/>
</dbReference>
<evidence type="ECO:0000259" key="1">
    <source>
        <dbReference type="Pfam" id="PF01590"/>
    </source>
</evidence>
<dbReference type="InterPro" id="IPR042070">
    <property type="entry name" value="PucR_C-HTH_sf"/>
</dbReference>
<dbReference type="Pfam" id="PF01590">
    <property type="entry name" value="GAF"/>
    <property type="match status" value="1"/>
</dbReference>
<name>A0A553G1R8_9CORY</name>
<accession>A0A553G1R8</accession>
<reference evidence="3 4" key="1">
    <citation type="submission" date="2019-07" db="EMBL/GenBank/DDBJ databases">
        <title>Draft genome of C. aurimucosum strain 2274.</title>
        <authorList>
            <person name="Pacheco L.G.C."/>
            <person name="Aguiar E.R.G.R."/>
            <person name="Santos C.S."/>
            <person name="Rocha D.J.P.G."/>
            <person name="Sant'Anna L.O."/>
            <person name="Mattos-Guaraldi A.L."/>
            <person name="Santos L.S."/>
        </authorList>
    </citation>
    <scope>NUCLEOTIDE SEQUENCE [LARGE SCALE GENOMIC DNA]</scope>
    <source>
        <strain evidence="3 4">2274</strain>
    </source>
</reference>
<sequence length="639" mass="70487">MSELGIEGVVQLCRKALQLTPVSFREELQDAVVSSSFPELKEVLLEISNRAESSRKLRSLVSEIADLSLDINGDENVDVAFGRILSLARQMLGTDAAFIMELDEPSGSASIILSSGIWTTELQEVEPHEKGFFFEIYQVAAPLQVANYLRDDGFEHDPVLDTAIKREGIRSLLGIPVEAESGFQVLFVADRHERIYHTGDIYILEQLAVQVLAVGVRGEESNRHHKEVNSLKTVAEECRVELANSAKALETIETVISMVSDLLTESRVAAFLAEHMGVQIHISSLEDLMLDSVGGWLPVDGYAPIESYVRRTSSPGRGESLSLGEREVYVSPVIRGGKPWGVVVADLIMPSPETRIIDLVARALSIKDVIGLEADSQRVVESSNLFFSLVSSGRTQLTARQQGLLTEAEIVEDGLNRLLLFSGDEAGLRLIAQRCSEVSKGKLLIGVSTDQVGVLGEASILVSFFETFSKLVDLRRLKVHGYLSDKFTGFRRAAEVYRSCIQFLDDIASLGLSSETGWYTDAALPQSVRLLARMTNAQRKALVDESIGNLLRYDRENSKELVPTMQALFSHHFSASTVAEELDVHVNTVRNRMKRIDEILGEGWNEGVRLLDVQLALAALRIESGMPTVFNDVTWTGNQ</sequence>
<feature type="domain" description="PucR C-terminal helix-turn-helix" evidence="2">
    <location>
        <begin position="561"/>
        <end position="619"/>
    </location>
</feature>
<dbReference type="Gene3D" id="1.10.10.2840">
    <property type="entry name" value="PucR C-terminal helix-turn-helix domain"/>
    <property type="match status" value="1"/>
</dbReference>
<dbReference type="InterPro" id="IPR003018">
    <property type="entry name" value="GAF"/>
</dbReference>
<dbReference type="PANTHER" id="PTHR33744:SF1">
    <property type="entry name" value="DNA-BINDING TRANSCRIPTIONAL ACTIVATOR ADER"/>
    <property type="match status" value="1"/>
</dbReference>
<evidence type="ECO:0000259" key="2">
    <source>
        <dbReference type="Pfam" id="PF13556"/>
    </source>
</evidence>
<organism evidence="3 4">
    <name type="scientific">Corynebacterium hiratae</name>
    <dbReference type="NCBI Taxonomy" id="3139423"/>
    <lineage>
        <taxon>Bacteria</taxon>
        <taxon>Bacillati</taxon>
        <taxon>Actinomycetota</taxon>
        <taxon>Actinomycetes</taxon>
        <taxon>Mycobacteriales</taxon>
        <taxon>Corynebacteriaceae</taxon>
        <taxon>Corynebacterium</taxon>
    </lineage>
</organism>
<dbReference type="Proteomes" id="UP000320443">
    <property type="component" value="Unassembled WGS sequence"/>
</dbReference>
<protein>
    <submittedName>
        <fullName evidence="3">GAF domain-containing protein</fullName>
    </submittedName>
</protein>
<dbReference type="InterPro" id="IPR029016">
    <property type="entry name" value="GAF-like_dom_sf"/>
</dbReference>
<dbReference type="RefSeq" id="WP_070512326.1">
    <property type="nucleotide sequence ID" value="NZ_VKDK01000003.1"/>
</dbReference>
<feature type="domain" description="GAF" evidence="1">
    <location>
        <begin position="78"/>
        <end position="211"/>
    </location>
</feature>
<comment type="caution">
    <text evidence="3">The sequence shown here is derived from an EMBL/GenBank/DDBJ whole genome shotgun (WGS) entry which is preliminary data.</text>
</comment>
<gene>
    <name evidence="3" type="ORF">FNY97_03285</name>
</gene>
<evidence type="ECO:0000313" key="3">
    <source>
        <dbReference type="EMBL" id="TRX63443.1"/>
    </source>
</evidence>
<dbReference type="InterPro" id="IPR051448">
    <property type="entry name" value="CdaR-like_regulators"/>
</dbReference>
<dbReference type="Gene3D" id="3.30.450.40">
    <property type="match status" value="1"/>
</dbReference>